<dbReference type="Pfam" id="PF02441">
    <property type="entry name" value="Flavoprotein"/>
    <property type="match status" value="1"/>
</dbReference>
<evidence type="ECO:0000256" key="1">
    <source>
        <dbReference type="SAM" id="Phobius"/>
    </source>
</evidence>
<gene>
    <name evidence="3" type="ORF">AVDCRST_MAG02-4783</name>
</gene>
<organism evidence="3">
    <name type="scientific">uncultured Rubrobacteraceae bacterium</name>
    <dbReference type="NCBI Taxonomy" id="349277"/>
    <lineage>
        <taxon>Bacteria</taxon>
        <taxon>Bacillati</taxon>
        <taxon>Actinomycetota</taxon>
        <taxon>Rubrobacteria</taxon>
        <taxon>Rubrobacterales</taxon>
        <taxon>Rubrobacteraceae</taxon>
        <taxon>environmental samples</taxon>
    </lineage>
</organism>
<feature type="transmembrane region" description="Helical" evidence="1">
    <location>
        <begin position="12"/>
        <end position="31"/>
    </location>
</feature>
<sequence>MSGSHATVTDRLLVGVSGSIAILNLPTYLVALQATFAKEVRVIMTVGAAQLLSPSTVALLCDEVLLDEKPTAQKKPGHVELANWADVFLVLPASANILGQVANGLAQNLLTTTIMASPKPVIFCPNLNRTMWSKKAVQRNLRTLAEDGHLVVEPEQAPAYEVGTGGVADTLVLPEPAVLIRHLENLLQQIGEDSVAAEK</sequence>
<dbReference type="InterPro" id="IPR036551">
    <property type="entry name" value="Flavin_trans-like"/>
</dbReference>
<dbReference type="InterPro" id="IPR003382">
    <property type="entry name" value="Flavoprotein"/>
</dbReference>
<name>A0A6J4RUY4_9ACTN</name>
<keyword evidence="1" id="KW-1133">Transmembrane helix</keyword>
<dbReference type="PANTHER" id="PTHR14359:SF6">
    <property type="entry name" value="PHOSPHOPANTOTHENOYLCYSTEINE DECARBOXYLASE"/>
    <property type="match status" value="1"/>
</dbReference>
<keyword evidence="1" id="KW-0812">Transmembrane</keyword>
<proteinExistence type="predicted"/>
<dbReference type="GO" id="GO:0004633">
    <property type="term" value="F:phosphopantothenoylcysteine decarboxylase activity"/>
    <property type="evidence" value="ECO:0007669"/>
    <property type="project" value="TreeGrafter"/>
</dbReference>
<accession>A0A6J4RUY4</accession>
<protein>
    <recommendedName>
        <fullName evidence="2">Flavoprotein domain-containing protein</fullName>
    </recommendedName>
</protein>
<dbReference type="GO" id="GO:0015937">
    <property type="term" value="P:coenzyme A biosynthetic process"/>
    <property type="evidence" value="ECO:0007669"/>
    <property type="project" value="TreeGrafter"/>
</dbReference>
<evidence type="ECO:0000313" key="3">
    <source>
        <dbReference type="EMBL" id="CAA9482722.1"/>
    </source>
</evidence>
<keyword evidence="1" id="KW-0472">Membrane</keyword>
<dbReference type="GO" id="GO:0071513">
    <property type="term" value="C:phosphopantothenoylcysteine decarboxylase complex"/>
    <property type="evidence" value="ECO:0007669"/>
    <property type="project" value="TreeGrafter"/>
</dbReference>
<dbReference type="AlphaFoldDB" id="A0A6J4RUY4"/>
<dbReference type="Gene3D" id="3.40.50.1950">
    <property type="entry name" value="Flavin prenyltransferase-like"/>
    <property type="match status" value="1"/>
</dbReference>
<dbReference type="EMBL" id="CADCVH010000130">
    <property type="protein sequence ID" value="CAA9482722.1"/>
    <property type="molecule type" value="Genomic_DNA"/>
</dbReference>
<dbReference type="SUPFAM" id="SSF52507">
    <property type="entry name" value="Homo-oligomeric flavin-containing Cys decarboxylases, HFCD"/>
    <property type="match status" value="1"/>
</dbReference>
<reference evidence="3" key="1">
    <citation type="submission" date="2020-02" db="EMBL/GenBank/DDBJ databases">
        <authorList>
            <person name="Meier V. D."/>
        </authorList>
    </citation>
    <scope>NUCLEOTIDE SEQUENCE</scope>
    <source>
        <strain evidence="3">AVDCRST_MAG02</strain>
    </source>
</reference>
<dbReference type="PANTHER" id="PTHR14359">
    <property type="entry name" value="HOMO-OLIGOMERIC FLAVIN CONTAINING CYS DECARBOXYLASE FAMILY"/>
    <property type="match status" value="1"/>
</dbReference>
<evidence type="ECO:0000259" key="2">
    <source>
        <dbReference type="Pfam" id="PF02441"/>
    </source>
</evidence>
<feature type="domain" description="Flavoprotein" evidence="2">
    <location>
        <begin position="11"/>
        <end position="144"/>
    </location>
</feature>
<dbReference type="GO" id="GO:0010181">
    <property type="term" value="F:FMN binding"/>
    <property type="evidence" value="ECO:0007669"/>
    <property type="project" value="TreeGrafter"/>
</dbReference>